<dbReference type="HOGENOM" id="CLU_2022990_0_0_9"/>
<proteinExistence type="predicted"/>
<organism evidence="2 3">
    <name type="scientific">Desulfitobacterium dehalogenans (strain ATCC 51507 / DSM 9161 / JW/IU-DC1)</name>
    <dbReference type="NCBI Taxonomy" id="756499"/>
    <lineage>
        <taxon>Bacteria</taxon>
        <taxon>Bacillati</taxon>
        <taxon>Bacillota</taxon>
        <taxon>Clostridia</taxon>
        <taxon>Eubacteriales</taxon>
        <taxon>Desulfitobacteriaceae</taxon>
        <taxon>Desulfitobacterium</taxon>
    </lineage>
</organism>
<evidence type="ECO:0000313" key="2">
    <source>
        <dbReference type="EMBL" id="AFM02355.1"/>
    </source>
</evidence>
<gene>
    <name evidence="2" type="ordered locus">Desde_4094</name>
</gene>
<dbReference type="EMBL" id="CP003348">
    <property type="protein sequence ID" value="AFM02355.1"/>
    <property type="molecule type" value="Genomic_DNA"/>
</dbReference>
<feature type="transmembrane region" description="Helical" evidence="1">
    <location>
        <begin position="51"/>
        <end position="72"/>
    </location>
</feature>
<dbReference type="eggNOG" id="ENOG502ZFX9">
    <property type="taxonomic scope" value="Bacteria"/>
</dbReference>
<dbReference type="Proteomes" id="UP000006053">
    <property type="component" value="Chromosome"/>
</dbReference>
<evidence type="ECO:0000256" key="1">
    <source>
        <dbReference type="SAM" id="Phobius"/>
    </source>
</evidence>
<keyword evidence="1" id="KW-1133">Transmembrane helix</keyword>
<feature type="transmembrane region" description="Helical" evidence="1">
    <location>
        <begin position="84"/>
        <end position="104"/>
    </location>
</feature>
<protein>
    <recommendedName>
        <fullName evidence="4">Dehalogenase</fullName>
    </recommendedName>
</protein>
<sequence length="122" mass="13221">MIQEEADVESKIKYITNGGEVMLWLFLGIIIGLGLGVVLTQIRAGRLNVKWYQWVLAVISVAMMLLTIQNYIGLKMEIESSAANFVLLAMGLPAVVLAGLIWIIPMISKGRKSASGGQNAST</sequence>
<evidence type="ECO:0000313" key="3">
    <source>
        <dbReference type="Proteomes" id="UP000006053"/>
    </source>
</evidence>
<feature type="transmembrane region" description="Helical" evidence="1">
    <location>
        <begin position="21"/>
        <end position="39"/>
    </location>
</feature>
<dbReference type="KEGG" id="ddh:Desde_4094"/>
<accession>I4AEH0</accession>
<reference evidence="3" key="1">
    <citation type="submission" date="2012-06" db="EMBL/GenBank/DDBJ databases">
        <title>Complete sequence of Desulfitobacterium dehalogenans ATCC 51507.</title>
        <authorList>
            <person name="Lucas S."/>
            <person name="Han J."/>
            <person name="Lapidus A."/>
            <person name="Cheng J.-F."/>
            <person name="Goodwin L."/>
            <person name="Pitluck S."/>
            <person name="Peters L."/>
            <person name="Ovchinnikova G."/>
            <person name="Teshima H."/>
            <person name="Detter J.C."/>
            <person name="Han C."/>
            <person name="Tapia R."/>
            <person name="Land M."/>
            <person name="Hauser L."/>
            <person name="Kyrpides N."/>
            <person name="Ivanova N."/>
            <person name="Pagani I."/>
            <person name="Kruse T."/>
            <person name="de Vos W.M."/>
            <person name="Smidt H."/>
            <person name="Woyke T."/>
        </authorList>
    </citation>
    <scope>NUCLEOTIDE SEQUENCE [LARGE SCALE GENOMIC DNA]</scope>
    <source>
        <strain evidence="3">ATCC 51507 / DSM 9161 / JW/IU-DC1</strain>
    </source>
</reference>
<dbReference type="STRING" id="756499.Desde_4094"/>
<name>I4AEH0_DESDJ</name>
<reference evidence="2 3" key="2">
    <citation type="journal article" date="2015" name="J. Bacteriol.">
        <title>Genomic, proteomic, and biochemical analysis of the organohalide respiratory pathway in Desulfitobacterium dehalogenans.</title>
        <authorList>
            <person name="Kruse T."/>
            <person name="van de Pas B.A."/>
            <person name="Atteia A."/>
            <person name="Krab K."/>
            <person name="Hagen W.R."/>
            <person name="Goodwin L."/>
            <person name="Chain P."/>
            <person name="Boeren S."/>
            <person name="Maphosa F."/>
            <person name="Schraa G."/>
            <person name="de Vos W.M."/>
            <person name="van der Oost J."/>
            <person name="Smidt H."/>
            <person name="Stams A.J."/>
        </authorList>
    </citation>
    <scope>NUCLEOTIDE SEQUENCE [LARGE SCALE GENOMIC DNA]</scope>
    <source>
        <strain evidence="3">ATCC 51507 / DSM 9161 / JW/IU-DC1</strain>
    </source>
</reference>
<keyword evidence="1" id="KW-0812">Transmembrane</keyword>
<evidence type="ECO:0008006" key="4">
    <source>
        <dbReference type="Google" id="ProtNLM"/>
    </source>
</evidence>
<keyword evidence="3" id="KW-1185">Reference proteome</keyword>
<dbReference type="AlphaFoldDB" id="I4AEH0"/>
<keyword evidence="1" id="KW-0472">Membrane</keyword>